<comment type="caution">
    <text evidence="2">The sequence shown here is derived from an EMBL/GenBank/DDBJ whole genome shotgun (WGS) entry which is preliminary data.</text>
</comment>
<reference evidence="2 3" key="1">
    <citation type="journal article" date="2019" name="Sci. Rep.">
        <title>Orb-weaving spider Araneus ventricosus genome elucidates the spidroin gene catalogue.</title>
        <authorList>
            <person name="Kono N."/>
            <person name="Nakamura H."/>
            <person name="Ohtoshi R."/>
            <person name="Moran D.A.P."/>
            <person name="Shinohara A."/>
            <person name="Yoshida Y."/>
            <person name="Fujiwara M."/>
            <person name="Mori M."/>
            <person name="Tomita M."/>
            <person name="Arakawa K."/>
        </authorList>
    </citation>
    <scope>NUCLEOTIDE SEQUENCE [LARGE SCALE GENOMIC DNA]</scope>
</reference>
<name>A0A4Y2I7Z7_ARAVE</name>
<accession>A0A4Y2I7Z7</accession>
<proteinExistence type="predicted"/>
<evidence type="ECO:0000256" key="1">
    <source>
        <dbReference type="SAM" id="MobiDB-lite"/>
    </source>
</evidence>
<dbReference type="EMBL" id="BGPR01002462">
    <property type="protein sequence ID" value="GBM73871.1"/>
    <property type="molecule type" value="Genomic_DNA"/>
</dbReference>
<sequence>MPATLQANPSTPISSVNNARKPPHSPHLPTPATFMAQQSKWNDGYPDGLDMLPSLPTVRFFAVFHTDDRFWSRAVGFAGNGVAVNVHIHDRSAPRKWSVALHSSFLSIHLGRSFTATPSKP</sequence>
<organism evidence="2 3">
    <name type="scientific">Araneus ventricosus</name>
    <name type="common">Orbweaver spider</name>
    <name type="synonym">Epeira ventricosa</name>
    <dbReference type="NCBI Taxonomy" id="182803"/>
    <lineage>
        <taxon>Eukaryota</taxon>
        <taxon>Metazoa</taxon>
        <taxon>Ecdysozoa</taxon>
        <taxon>Arthropoda</taxon>
        <taxon>Chelicerata</taxon>
        <taxon>Arachnida</taxon>
        <taxon>Araneae</taxon>
        <taxon>Araneomorphae</taxon>
        <taxon>Entelegynae</taxon>
        <taxon>Araneoidea</taxon>
        <taxon>Araneidae</taxon>
        <taxon>Araneus</taxon>
    </lineage>
</organism>
<feature type="compositionally biased region" description="Polar residues" evidence="1">
    <location>
        <begin position="1"/>
        <end position="18"/>
    </location>
</feature>
<protein>
    <submittedName>
        <fullName evidence="2">Uncharacterized protein</fullName>
    </submittedName>
</protein>
<evidence type="ECO:0000313" key="2">
    <source>
        <dbReference type="EMBL" id="GBM73871.1"/>
    </source>
</evidence>
<gene>
    <name evidence="2" type="ORF">AVEN_94300_1</name>
</gene>
<keyword evidence="3" id="KW-1185">Reference proteome</keyword>
<dbReference type="AlphaFoldDB" id="A0A4Y2I7Z7"/>
<evidence type="ECO:0000313" key="3">
    <source>
        <dbReference type="Proteomes" id="UP000499080"/>
    </source>
</evidence>
<dbReference type="Proteomes" id="UP000499080">
    <property type="component" value="Unassembled WGS sequence"/>
</dbReference>
<feature type="region of interest" description="Disordered" evidence="1">
    <location>
        <begin position="1"/>
        <end position="32"/>
    </location>
</feature>